<dbReference type="InterPro" id="IPR013083">
    <property type="entry name" value="Znf_RING/FYVE/PHD"/>
</dbReference>
<evidence type="ECO:0000256" key="5">
    <source>
        <dbReference type="SAM" id="MobiDB-lite"/>
    </source>
</evidence>
<keyword evidence="8" id="KW-1185">Reference proteome</keyword>
<dbReference type="EMBL" id="JAKIXB020000020">
    <property type="protein sequence ID" value="KAL1599408.1"/>
    <property type="molecule type" value="Genomic_DNA"/>
</dbReference>
<keyword evidence="1" id="KW-0479">Metal-binding</keyword>
<feature type="compositionally biased region" description="Low complexity" evidence="5">
    <location>
        <begin position="264"/>
        <end position="273"/>
    </location>
</feature>
<feature type="region of interest" description="Disordered" evidence="5">
    <location>
        <begin position="240"/>
        <end position="273"/>
    </location>
</feature>
<dbReference type="PANTHER" id="PTHR10782">
    <property type="entry name" value="ZINC FINGER MIZ DOMAIN-CONTAINING PROTEIN"/>
    <property type="match status" value="1"/>
</dbReference>
<keyword evidence="3" id="KW-0862">Zinc</keyword>
<evidence type="ECO:0000256" key="1">
    <source>
        <dbReference type="ARBA" id="ARBA00022723"/>
    </source>
</evidence>
<dbReference type="PANTHER" id="PTHR10782:SF4">
    <property type="entry name" value="TONALLI, ISOFORM E"/>
    <property type="match status" value="1"/>
</dbReference>
<name>A0ABR3R4Q3_9PLEO</name>
<feature type="compositionally biased region" description="Basic and acidic residues" evidence="5">
    <location>
        <begin position="240"/>
        <end position="260"/>
    </location>
</feature>
<dbReference type="PROSITE" id="PS51044">
    <property type="entry name" value="ZF_SP_RING"/>
    <property type="match status" value="1"/>
</dbReference>
<dbReference type="InterPro" id="IPR004181">
    <property type="entry name" value="Znf_MIZ"/>
</dbReference>
<evidence type="ECO:0000313" key="8">
    <source>
        <dbReference type="Proteomes" id="UP001521222"/>
    </source>
</evidence>
<dbReference type="Gene3D" id="3.30.40.10">
    <property type="entry name" value="Zinc/RING finger domain, C3HC4 (zinc finger)"/>
    <property type="match status" value="1"/>
</dbReference>
<evidence type="ECO:0000313" key="7">
    <source>
        <dbReference type="EMBL" id="KAL1599408.1"/>
    </source>
</evidence>
<comment type="caution">
    <text evidence="7">The sequence shown here is derived from an EMBL/GenBank/DDBJ whole genome shotgun (WGS) entry which is preliminary data.</text>
</comment>
<accession>A0ABR3R4Q3</accession>
<keyword evidence="2 4" id="KW-0863">Zinc-finger</keyword>
<organism evidence="7 8">
    <name type="scientific">Nothophoma quercina</name>
    <dbReference type="NCBI Taxonomy" id="749835"/>
    <lineage>
        <taxon>Eukaryota</taxon>
        <taxon>Fungi</taxon>
        <taxon>Dikarya</taxon>
        <taxon>Ascomycota</taxon>
        <taxon>Pezizomycotina</taxon>
        <taxon>Dothideomycetes</taxon>
        <taxon>Pleosporomycetidae</taxon>
        <taxon>Pleosporales</taxon>
        <taxon>Pleosporineae</taxon>
        <taxon>Didymellaceae</taxon>
        <taxon>Nothophoma</taxon>
    </lineage>
</organism>
<dbReference type="Proteomes" id="UP001521222">
    <property type="component" value="Unassembled WGS sequence"/>
</dbReference>
<protein>
    <recommendedName>
        <fullName evidence="6">SP-RING-type domain-containing protein</fullName>
    </recommendedName>
</protein>
<proteinExistence type="predicted"/>
<gene>
    <name evidence="7" type="ORF">SLS59_006426</name>
</gene>
<evidence type="ECO:0000259" key="6">
    <source>
        <dbReference type="PROSITE" id="PS51044"/>
    </source>
</evidence>
<reference evidence="7 8" key="1">
    <citation type="submission" date="2024-02" db="EMBL/GenBank/DDBJ databases">
        <title>De novo assembly and annotation of 12 fungi associated with fruit tree decline syndrome in Ontario, Canada.</title>
        <authorList>
            <person name="Sulman M."/>
            <person name="Ellouze W."/>
            <person name="Ilyukhin E."/>
        </authorList>
    </citation>
    <scope>NUCLEOTIDE SEQUENCE [LARGE SCALE GENOMIC DNA]</scope>
    <source>
        <strain evidence="7 8">M97-236</strain>
    </source>
</reference>
<evidence type="ECO:0000256" key="2">
    <source>
        <dbReference type="ARBA" id="ARBA00022771"/>
    </source>
</evidence>
<sequence length="291" mass="32720">MEVVDENHKLIRLRCIKWASNEEPTDAEWATADNSWIPHSYFTFNSVSLQLRKKLYSGKDLPVDLTGLVRVNQNTLEVSVMSNSSDTTHRNYLVAIEFLGIMTQAAIKERVHKKSIPATKTINDIKWKLSPHDSDDDDIAIVESTLTVNLRDPFSASNICDTPVRSTACLHNECFDLDTFLETRPRKGDVTAADQWRCPICKADARPNVLVVDEFLVGVRRELEKKGLLETRAIIVEQDGSWKPKPEERDPNGVQDRDTPEPTPATIAAPAATATRPIQPVVYEIIDLESD</sequence>
<evidence type="ECO:0000256" key="4">
    <source>
        <dbReference type="PROSITE-ProRule" id="PRU00452"/>
    </source>
</evidence>
<feature type="domain" description="SP-RING-type" evidence="6">
    <location>
        <begin position="135"/>
        <end position="225"/>
    </location>
</feature>
<dbReference type="Pfam" id="PF02891">
    <property type="entry name" value="zf-MIZ"/>
    <property type="match status" value="1"/>
</dbReference>
<evidence type="ECO:0000256" key="3">
    <source>
        <dbReference type="ARBA" id="ARBA00022833"/>
    </source>
</evidence>